<dbReference type="EMBL" id="KZ819296">
    <property type="protein sequence ID" value="PWN97083.1"/>
    <property type="molecule type" value="Genomic_DNA"/>
</dbReference>
<dbReference type="GeneID" id="37273280"/>
<evidence type="ECO:0000256" key="1">
    <source>
        <dbReference type="SAM" id="MobiDB-lite"/>
    </source>
</evidence>
<dbReference type="AlphaFoldDB" id="A0A316ZA58"/>
<feature type="region of interest" description="Disordered" evidence="1">
    <location>
        <begin position="490"/>
        <end position="560"/>
    </location>
</feature>
<evidence type="ECO:0000313" key="2">
    <source>
        <dbReference type="EMBL" id="PWN97083.1"/>
    </source>
</evidence>
<sequence>MEAPHALHSSSSVVSRERRGTALGDKSIRALAQAGLSTLESVARTEPHRIEMILGRRAPFGQQIVNEARAMPAFSLGIAESATQVTGEGVALRARVTVGLLRPDVRTRSKSGGQLWLTCLSLTSTSEFLDFRRMPVKKLTDERSFSVRCMLRRPHESLVVIVGCDDIAGSGVRADLHPTSVSAADFPIPAMGSAEELAQQELEGLTAADFDTAELESLAGQSAPPASVEPQPQPANKTKGVSTAGASGKTVKAAAVTKSAPQRLPNGRYKCRHLCKKKCTHKCCLEGLLKPPPLARKASGKKLNTIEQSLLDKISSIGEAKATDEATQTEEQEEAPASRAESSGLILPARWVQERASAAAAAKAKAVAGAAASSAPAAAKRKSSQAPEAMPPAKRPPRQWRGLDPALTEHLGNDSATEDSPSPPSISELGFFDSARVVPHDHLRDLQPAYDDFEPYAFDEAKAAEAASGAGAAADDPLFFITSRSSSESSFGRWRAPAARPRAEASPLSTHSRAESADTDSRSSSPEQPLAVQHAASPACPPMAAALSQPVPPQPEVRTDEGAPVAQLGFAMPVRAPATALSAPQPDLSVAVDSAAGEAEVEDHDDLEGFFNEHTL</sequence>
<reference evidence="2 3" key="1">
    <citation type="journal article" date="2018" name="Mol. Biol. Evol.">
        <title>Broad Genomic Sampling Reveals a Smut Pathogenic Ancestry of the Fungal Clade Ustilaginomycotina.</title>
        <authorList>
            <person name="Kijpornyongpan T."/>
            <person name="Mondo S.J."/>
            <person name="Barry K."/>
            <person name="Sandor L."/>
            <person name="Lee J."/>
            <person name="Lipzen A."/>
            <person name="Pangilinan J."/>
            <person name="LaButti K."/>
            <person name="Hainaut M."/>
            <person name="Henrissat B."/>
            <person name="Grigoriev I.V."/>
            <person name="Spatafora J.W."/>
            <person name="Aime M.C."/>
        </authorList>
    </citation>
    <scope>NUCLEOTIDE SEQUENCE [LARGE SCALE GENOMIC DNA]</scope>
    <source>
        <strain evidence="2 3">MCA 4186</strain>
    </source>
</reference>
<evidence type="ECO:0000313" key="3">
    <source>
        <dbReference type="Proteomes" id="UP000245946"/>
    </source>
</evidence>
<protein>
    <recommendedName>
        <fullName evidence="4">SEC63 domain-containing protein</fullName>
    </recommendedName>
</protein>
<dbReference type="Proteomes" id="UP000245946">
    <property type="component" value="Unassembled WGS sequence"/>
</dbReference>
<feature type="compositionally biased region" description="Basic and acidic residues" evidence="1">
    <location>
        <begin position="512"/>
        <end position="521"/>
    </location>
</feature>
<gene>
    <name evidence="2" type="ORF">FA09DRAFT_59986</name>
</gene>
<feature type="region of interest" description="Disordered" evidence="1">
    <location>
        <begin position="596"/>
        <end position="616"/>
    </location>
</feature>
<feature type="compositionally biased region" description="Low complexity" evidence="1">
    <location>
        <begin position="490"/>
        <end position="507"/>
    </location>
</feature>
<dbReference type="OrthoDB" id="3067761at2759"/>
<organism evidence="2 3">
    <name type="scientific">Tilletiopsis washingtonensis</name>
    <dbReference type="NCBI Taxonomy" id="58919"/>
    <lineage>
        <taxon>Eukaryota</taxon>
        <taxon>Fungi</taxon>
        <taxon>Dikarya</taxon>
        <taxon>Basidiomycota</taxon>
        <taxon>Ustilaginomycotina</taxon>
        <taxon>Exobasidiomycetes</taxon>
        <taxon>Entylomatales</taxon>
        <taxon>Entylomatales incertae sedis</taxon>
        <taxon>Tilletiopsis</taxon>
    </lineage>
</organism>
<accession>A0A316ZA58</accession>
<name>A0A316ZA58_9BASI</name>
<keyword evidence="3" id="KW-1185">Reference proteome</keyword>
<feature type="region of interest" description="Disordered" evidence="1">
    <location>
        <begin position="218"/>
        <end position="246"/>
    </location>
</feature>
<dbReference type="RefSeq" id="XP_025597362.1">
    <property type="nucleotide sequence ID" value="XM_025745736.1"/>
</dbReference>
<dbReference type="STRING" id="58919.A0A316ZA58"/>
<evidence type="ECO:0008006" key="4">
    <source>
        <dbReference type="Google" id="ProtNLM"/>
    </source>
</evidence>
<proteinExistence type="predicted"/>
<feature type="region of interest" description="Disordered" evidence="1">
    <location>
        <begin position="317"/>
        <end position="343"/>
    </location>
</feature>
<feature type="compositionally biased region" description="Low complexity" evidence="1">
    <location>
        <begin position="535"/>
        <end position="546"/>
    </location>
</feature>
<feature type="compositionally biased region" description="Acidic residues" evidence="1">
    <location>
        <begin position="599"/>
        <end position="608"/>
    </location>
</feature>
<feature type="region of interest" description="Disordered" evidence="1">
    <location>
        <begin position="373"/>
        <end position="428"/>
    </location>
</feature>